<evidence type="ECO:0000259" key="3">
    <source>
        <dbReference type="Pfam" id="PF14111"/>
    </source>
</evidence>
<dbReference type="Pfam" id="PF14392">
    <property type="entry name" value="zf-CCHC_4"/>
    <property type="match status" value="1"/>
</dbReference>
<comment type="caution">
    <text evidence="5">The sequence shown here is derived from an EMBL/GenBank/DDBJ whole genome shotgun (WGS) entry which is preliminary data.</text>
</comment>
<dbReference type="SUPFAM" id="SSF56219">
    <property type="entry name" value="DNase I-like"/>
    <property type="match status" value="1"/>
</dbReference>
<gene>
    <name evidence="5" type="ORF">SHERM_28562</name>
</gene>
<dbReference type="Pfam" id="PF14111">
    <property type="entry name" value="DUF4283"/>
    <property type="match status" value="1"/>
</dbReference>
<evidence type="ECO:0000313" key="5">
    <source>
        <dbReference type="EMBL" id="CAA0833295.1"/>
    </source>
</evidence>
<feature type="non-terminal residue" evidence="5">
    <location>
        <position position="1"/>
    </location>
</feature>
<dbReference type="EMBL" id="CACSLK010027838">
    <property type="protein sequence ID" value="CAA0833295.1"/>
    <property type="molecule type" value="Genomic_DNA"/>
</dbReference>
<dbReference type="Gene3D" id="3.60.10.10">
    <property type="entry name" value="Endonuclease/exonuclease/phosphatase"/>
    <property type="match status" value="1"/>
</dbReference>
<evidence type="ECO:0000256" key="1">
    <source>
        <dbReference type="SAM" id="Coils"/>
    </source>
</evidence>
<feature type="domain" description="Zinc knuckle CX2CX4HX4C" evidence="4">
    <location>
        <begin position="176"/>
        <end position="220"/>
    </location>
</feature>
<feature type="coiled-coil region" evidence="1">
    <location>
        <begin position="663"/>
        <end position="690"/>
    </location>
</feature>
<name>A0A9N7NLS2_STRHE</name>
<dbReference type="AlphaFoldDB" id="A0A9N7NLS2"/>
<evidence type="ECO:0008006" key="7">
    <source>
        <dbReference type="Google" id="ProtNLM"/>
    </source>
</evidence>
<evidence type="ECO:0000259" key="4">
    <source>
        <dbReference type="Pfam" id="PF14392"/>
    </source>
</evidence>
<evidence type="ECO:0000313" key="6">
    <source>
        <dbReference type="Proteomes" id="UP001153555"/>
    </source>
</evidence>
<feature type="domain" description="DUF4283" evidence="3">
    <location>
        <begin position="43"/>
        <end position="110"/>
    </location>
</feature>
<dbReference type="PANTHER" id="PTHR31286:SF178">
    <property type="entry name" value="DUF4283 DOMAIN-CONTAINING PROTEIN"/>
    <property type="match status" value="1"/>
</dbReference>
<dbReference type="Proteomes" id="UP001153555">
    <property type="component" value="Unassembled WGS sequence"/>
</dbReference>
<dbReference type="InterPro" id="IPR025558">
    <property type="entry name" value="DUF4283"/>
</dbReference>
<dbReference type="OrthoDB" id="512555at2759"/>
<feature type="compositionally biased region" description="Polar residues" evidence="2">
    <location>
        <begin position="279"/>
        <end position="291"/>
    </location>
</feature>
<evidence type="ECO:0000256" key="2">
    <source>
        <dbReference type="SAM" id="MobiDB-lite"/>
    </source>
</evidence>
<proteinExistence type="predicted"/>
<accession>A0A9N7NLS2</accession>
<sequence length="852" mass="97209">HVDSTVLIPGLRPFVSIKKMLALINFKFSFQIQIPREELGLTKKIKINKPTKYMNSLFEIKIKINTKQIKELEPNYFQFIFQSKEDLQQVISGTNWSFENQYLILSEWRHKLHSKHLCFQELNLWVQVMNIPLNWLCTEVGVKISKVFKEVHNVVVDNFGNHGGKFLRLLVSLDPNEPIPRCTKVRLGDDVVTIGFRYEKLKNLCHYCGCIGHLDKGCSKKVKDIKACTVKEGQYGDWLKAPDGQFWSSINNHASGSRSPPSSPGRPHSPPSSEHTLHHQSVQQDSASQANQRNQLIIHPVDSNPAFKSSANGSSSSSPGDILKSPGISKPTALGEQPQINSMEIEPSDLPIVLASATSIPDKGKGQFSMLAAVWNYRGLGGPSTVSQIRETIRSHHPIFTFLFETKKSFAFVKTVVRRLGFEDRFSVVDPQGLRGGLLLLWNNSVNIINLVSSSFFIAVHFQLPSSEPQWGVFVYLSTCKIQRASQWELLESKSRKWGSHWFIEGDWNDLCSNSEKKGGNSRSESSFLEFKAFINAIEMEDIKMEGYQFTWCNNRGADNVVEEKLDRAFGSIEWMQNFPNAKTLNLVTSSSDHSLLLLDPGIKKDRRARRFQFDARWIGQAGLNEVVTQAWKIPVSGTPFFQLKEKIKQTSVPLLRWSSQFQTQNQHQIATLTKKLEDLREDNSSAKWDEWSTTRTDLDKAHHYEAMYWQQTSRLHWLKHGDSNSKFFHAYTLHRRRMNAITRLINSRGEELTCQKDIQSHIADFYRSLFSTEAGVDQAGVLLDLLNRYRMFTGQTVNLVKSVIFFSRNTPEFLQRSICAALQGIQSHKSTRYLGLPLGIGKSKKEIFDYL</sequence>
<dbReference type="InterPro" id="IPR040256">
    <property type="entry name" value="At4g02000-like"/>
</dbReference>
<protein>
    <recommendedName>
        <fullName evidence="7">CCHC-type domain-containing protein</fullName>
    </recommendedName>
</protein>
<feature type="non-terminal residue" evidence="5">
    <location>
        <position position="852"/>
    </location>
</feature>
<feature type="compositionally biased region" description="Low complexity" evidence="2">
    <location>
        <begin position="309"/>
        <end position="318"/>
    </location>
</feature>
<feature type="region of interest" description="Disordered" evidence="2">
    <location>
        <begin position="303"/>
        <end position="339"/>
    </location>
</feature>
<dbReference type="InterPro" id="IPR036691">
    <property type="entry name" value="Endo/exonu/phosph_ase_sf"/>
</dbReference>
<keyword evidence="1" id="KW-0175">Coiled coil</keyword>
<organism evidence="5 6">
    <name type="scientific">Striga hermonthica</name>
    <name type="common">Purple witchweed</name>
    <name type="synonym">Buchnera hermonthica</name>
    <dbReference type="NCBI Taxonomy" id="68872"/>
    <lineage>
        <taxon>Eukaryota</taxon>
        <taxon>Viridiplantae</taxon>
        <taxon>Streptophyta</taxon>
        <taxon>Embryophyta</taxon>
        <taxon>Tracheophyta</taxon>
        <taxon>Spermatophyta</taxon>
        <taxon>Magnoliopsida</taxon>
        <taxon>eudicotyledons</taxon>
        <taxon>Gunneridae</taxon>
        <taxon>Pentapetalae</taxon>
        <taxon>asterids</taxon>
        <taxon>lamiids</taxon>
        <taxon>Lamiales</taxon>
        <taxon>Orobanchaceae</taxon>
        <taxon>Buchnereae</taxon>
        <taxon>Striga</taxon>
    </lineage>
</organism>
<reference evidence="5" key="1">
    <citation type="submission" date="2019-12" db="EMBL/GenBank/DDBJ databases">
        <authorList>
            <person name="Scholes J."/>
        </authorList>
    </citation>
    <scope>NUCLEOTIDE SEQUENCE</scope>
</reference>
<dbReference type="InterPro" id="IPR025836">
    <property type="entry name" value="Zn_knuckle_CX2CX4HX4C"/>
</dbReference>
<feature type="compositionally biased region" description="Pro residues" evidence="2">
    <location>
        <begin position="261"/>
        <end position="270"/>
    </location>
</feature>
<keyword evidence="6" id="KW-1185">Reference proteome</keyword>
<dbReference type="PANTHER" id="PTHR31286">
    <property type="entry name" value="GLYCINE-RICH CELL WALL STRUCTURAL PROTEIN 1.8-LIKE"/>
    <property type="match status" value="1"/>
</dbReference>
<feature type="region of interest" description="Disordered" evidence="2">
    <location>
        <begin position="249"/>
        <end position="291"/>
    </location>
</feature>